<gene>
    <name evidence="2" type="ORF">BDD21_4351</name>
</gene>
<dbReference type="GO" id="GO:0008270">
    <property type="term" value="F:zinc ion binding"/>
    <property type="evidence" value="ECO:0007669"/>
    <property type="project" value="InterPro"/>
</dbReference>
<keyword evidence="3" id="KW-1185">Reference proteome</keyword>
<dbReference type="GO" id="GO:0006260">
    <property type="term" value="P:DNA replication"/>
    <property type="evidence" value="ECO:0007669"/>
    <property type="project" value="InterPro"/>
</dbReference>
<evidence type="ECO:0000313" key="2">
    <source>
        <dbReference type="EMBL" id="RKT46813.1"/>
    </source>
</evidence>
<dbReference type="SUPFAM" id="SSF57783">
    <property type="entry name" value="Zinc beta-ribbon"/>
    <property type="match status" value="1"/>
</dbReference>
<organism evidence="2 3">
    <name type="scientific">Thiocapsa rosea</name>
    <dbReference type="NCBI Taxonomy" id="69360"/>
    <lineage>
        <taxon>Bacteria</taxon>
        <taxon>Pseudomonadati</taxon>
        <taxon>Pseudomonadota</taxon>
        <taxon>Gammaproteobacteria</taxon>
        <taxon>Chromatiales</taxon>
        <taxon>Chromatiaceae</taxon>
        <taxon>Thiocapsa</taxon>
    </lineage>
</organism>
<feature type="region of interest" description="Disordered" evidence="1">
    <location>
        <begin position="77"/>
        <end position="98"/>
    </location>
</feature>
<dbReference type="OrthoDB" id="784829at2"/>
<dbReference type="Proteomes" id="UP000274556">
    <property type="component" value="Unassembled WGS sequence"/>
</dbReference>
<sequence>MSSAAIDLNQFPPEVAASMRVQMPSAANEAEPAPPRGNLEGFEVRAPEPPRIDIKDTAARALSSAEAICRRWLPDGKRKGSEWVSRNPTRADKNPGSFSVSLTTGLWSDFATGDKGDLVALVAYLDGTSQAEAARTLAEWIGTAPIPQGPTPAPKRTQRPMATRPTIHPTLGAVSKSWDYMDASGSVLCAVLRFETTDKEGNPDKEFRPITRTAEGWFWKAPAQPRPLYGLDRLAARPDAPVILAEGEKAADAAGALLPESVHIASMMGAKSPTKTNWTPLSGRVLRIWPDADEPGSAFAREAATLALAAGALSVEVLDLSSLAESLDEGWDAADALAEGWTPERIAERARFVGVSSERKAPAEPEHTSRKLTQVEAEQLIAWSWRTGKALPPAREQFESDRTNPKTGKPFDRLRVRIGIGDNSGPWCSLGWQSQTAAEFIERADAQIDTRFSKDTGDKETAGPDDFGRHARQWAESVAALKVSGEAARELLERITPPWPEPQPITVKVDSEPYPLDALPATVLAAVNEVHGFVKAPLPMVASSSLSALSLAMQAHYDVRRAEKLSGPVSLYQMTIADSGERKTTVDAFFGLDHRLVQNRVFR</sequence>
<dbReference type="InterPro" id="IPR025048">
    <property type="entry name" value="DUF3987"/>
</dbReference>
<evidence type="ECO:0000256" key="1">
    <source>
        <dbReference type="SAM" id="MobiDB-lite"/>
    </source>
</evidence>
<protein>
    <submittedName>
        <fullName evidence="2">Uncharacterized protein DUF3987</fullName>
    </submittedName>
</protein>
<comment type="caution">
    <text evidence="2">The sequence shown here is derived from an EMBL/GenBank/DDBJ whole genome shotgun (WGS) entry which is preliminary data.</text>
</comment>
<dbReference type="AlphaFoldDB" id="A0A495VDX8"/>
<dbReference type="Pfam" id="PF13148">
    <property type="entry name" value="DUF3987"/>
    <property type="match status" value="1"/>
</dbReference>
<name>A0A495VDX8_9GAMM</name>
<dbReference type="EMBL" id="RBXL01000001">
    <property type="protein sequence ID" value="RKT46813.1"/>
    <property type="molecule type" value="Genomic_DNA"/>
</dbReference>
<proteinExistence type="predicted"/>
<feature type="region of interest" description="Disordered" evidence="1">
    <location>
        <begin position="143"/>
        <end position="168"/>
    </location>
</feature>
<dbReference type="InterPro" id="IPR036977">
    <property type="entry name" value="DNA_primase_Znf_CHC2"/>
</dbReference>
<dbReference type="Gene3D" id="3.90.580.10">
    <property type="entry name" value="Zinc finger, CHC2-type domain"/>
    <property type="match status" value="1"/>
</dbReference>
<accession>A0A495VDX8</accession>
<evidence type="ECO:0000313" key="3">
    <source>
        <dbReference type="Proteomes" id="UP000274556"/>
    </source>
</evidence>
<reference evidence="2 3" key="1">
    <citation type="submission" date="2018-10" db="EMBL/GenBank/DDBJ databases">
        <title>Genomic Encyclopedia of Archaeal and Bacterial Type Strains, Phase II (KMG-II): from individual species to whole genera.</title>
        <authorList>
            <person name="Goeker M."/>
        </authorList>
    </citation>
    <scope>NUCLEOTIDE SEQUENCE [LARGE SCALE GENOMIC DNA]</scope>
    <source>
        <strain evidence="2 3">DSM 235</strain>
    </source>
</reference>
<dbReference type="RefSeq" id="WP_120798876.1">
    <property type="nucleotide sequence ID" value="NZ_RBXL01000001.1"/>
</dbReference>
<dbReference type="GO" id="GO:0003677">
    <property type="term" value="F:DNA binding"/>
    <property type="evidence" value="ECO:0007669"/>
    <property type="project" value="InterPro"/>
</dbReference>